<dbReference type="GO" id="GO:0003677">
    <property type="term" value="F:DNA binding"/>
    <property type="evidence" value="ECO:0007669"/>
    <property type="project" value="UniProtKB-KW"/>
</dbReference>
<feature type="coiled-coil region" evidence="6">
    <location>
        <begin position="347"/>
        <end position="374"/>
    </location>
</feature>
<evidence type="ECO:0000313" key="10">
    <source>
        <dbReference type="Proteomes" id="UP000324326"/>
    </source>
</evidence>
<dbReference type="CDD" id="cd00338">
    <property type="entry name" value="Ser_Recombinase"/>
    <property type="match status" value="1"/>
</dbReference>
<evidence type="ECO:0000259" key="8">
    <source>
        <dbReference type="PROSITE" id="PS51737"/>
    </source>
</evidence>
<evidence type="ECO:0000256" key="6">
    <source>
        <dbReference type="SAM" id="Coils"/>
    </source>
</evidence>
<dbReference type="InterPro" id="IPR036162">
    <property type="entry name" value="Resolvase-like_N_sf"/>
</dbReference>
<dbReference type="InterPro" id="IPR025827">
    <property type="entry name" value="Zn_ribbon_recom_dom"/>
</dbReference>
<dbReference type="RefSeq" id="WP_150149832.1">
    <property type="nucleotide sequence ID" value="NZ_QSND01000002.1"/>
</dbReference>
<dbReference type="Proteomes" id="UP000324326">
    <property type="component" value="Unassembled WGS sequence"/>
</dbReference>
<dbReference type="SMART" id="SM00857">
    <property type="entry name" value="Resolvase"/>
    <property type="match status" value="1"/>
</dbReference>
<feature type="domain" description="Resolvase/invertase-type recombinase catalytic" evidence="7">
    <location>
        <begin position="2"/>
        <end position="149"/>
    </location>
</feature>
<accession>A0A5M8RUS1</accession>
<evidence type="ECO:0000256" key="2">
    <source>
        <dbReference type="ARBA" id="ARBA00023125"/>
    </source>
</evidence>
<dbReference type="Pfam" id="PF07508">
    <property type="entry name" value="Recombinase"/>
    <property type="match status" value="1"/>
</dbReference>
<gene>
    <name evidence="9" type="ORF">DX927_09245</name>
</gene>
<dbReference type="InterPro" id="IPR011109">
    <property type="entry name" value="DNA_bind_recombinase_dom"/>
</dbReference>
<dbReference type="Gene3D" id="3.40.50.1390">
    <property type="entry name" value="Resolvase, N-terminal catalytic domain"/>
    <property type="match status" value="1"/>
</dbReference>
<keyword evidence="6" id="KW-0175">Coiled coil</keyword>
<dbReference type="Gene3D" id="3.90.1750.20">
    <property type="entry name" value="Putative Large Serine Recombinase, Chain B, Domain 2"/>
    <property type="match status" value="1"/>
</dbReference>
<dbReference type="InterPro" id="IPR038109">
    <property type="entry name" value="DNA_bind_recomb_sf"/>
</dbReference>
<feature type="domain" description="Recombinase" evidence="8">
    <location>
        <begin position="157"/>
        <end position="272"/>
    </location>
</feature>
<dbReference type="GO" id="GO:0000150">
    <property type="term" value="F:DNA strand exchange activity"/>
    <property type="evidence" value="ECO:0007669"/>
    <property type="project" value="InterPro"/>
</dbReference>
<dbReference type="EMBL" id="QSND01000002">
    <property type="protein sequence ID" value="KAA6451003.1"/>
    <property type="molecule type" value="Genomic_DNA"/>
</dbReference>
<dbReference type="PROSITE" id="PS51737">
    <property type="entry name" value="RECOMBINASE_DNA_BIND"/>
    <property type="match status" value="1"/>
</dbReference>
<protein>
    <submittedName>
        <fullName evidence="9">Recombinase family protein</fullName>
    </submittedName>
</protein>
<evidence type="ECO:0000259" key="7">
    <source>
        <dbReference type="PROSITE" id="PS51736"/>
    </source>
</evidence>
<keyword evidence="2" id="KW-0238">DNA-binding</keyword>
<dbReference type="Pfam" id="PF00239">
    <property type="entry name" value="Resolvase"/>
    <property type="match status" value="1"/>
</dbReference>
<keyword evidence="3" id="KW-0233">DNA recombination</keyword>
<dbReference type="InterPro" id="IPR050639">
    <property type="entry name" value="SSR_resolvase"/>
</dbReference>
<evidence type="ECO:0000256" key="1">
    <source>
        <dbReference type="ARBA" id="ARBA00022908"/>
    </source>
</evidence>
<name>A0A5M8RUS1_9BACI</name>
<proteinExistence type="predicted"/>
<dbReference type="AlphaFoldDB" id="A0A5M8RUS1"/>
<dbReference type="PANTHER" id="PTHR30461:SF23">
    <property type="entry name" value="DNA RECOMBINASE-RELATED"/>
    <property type="match status" value="1"/>
</dbReference>
<feature type="active site" description="O-(5'-phospho-DNA)-serine intermediate" evidence="4 5">
    <location>
        <position position="10"/>
    </location>
</feature>
<evidence type="ECO:0000256" key="3">
    <source>
        <dbReference type="ARBA" id="ARBA00023172"/>
    </source>
</evidence>
<dbReference type="Pfam" id="PF13408">
    <property type="entry name" value="Zn_ribbon_recom"/>
    <property type="match status" value="1"/>
</dbReference>
<dbReference type="GO" id="GO:0015074">
    <property type="term" value="P:DNA integration"/>
    <property type="evidence" value="ECO:0007669"/>
    <property type="project" value="UniProtKB-KW"/>
</dbReference>
<comment type="caution">
    <text evidence="9">The sequence shown here is derived from an EMBL/GenBank/DDBJ whole genome shotgun (WGS) entry which is preliminary data.</text>
</comment>
<dbReference type="PROSITE" id="PS51736">
    <property type="entry name" value="RECOMBINASES_3"/>
    <property type="match status" value="1"/>
</dbReference>
<dbReference type="InterPro" id="IPR006119">
    <property type="entry name" value="Resolv_N"/>
</dbReference>
<dbReference type="PANTHER" id="PTHR30461">
    <property type="entry name" value="DNA-INVERTASE FROM LAMBDOID PROPHAGE"/>
    <property type="match status" value="1"/>
</dbReference>
<evidence type="ECO:0000313" key="9">
    <source>
        <dbReference type="EMBL" id="KAA6451003.1"/>
    </source>
</evidence>
<evidence type="ECO:0000256" key="5">
    <source>
        <dbReference type="PROSITE-ProRule" id="PRU10137"/>
    </source>
</evidence>
<dbReference type="SUPFAM" id="SSF53041">
    <property type="entry name" value="Resolvase-like"/>
    <property type="match status" value="1"/>
</dbReference>
<sequence>MRAAIYVRVSTEEQAREGYSIAAQIQRLEDFARSQDWGIFDHYIDDGYSAKNLNRPDMNRMIKDIKEHRFDVVLVYRLDRLVRSVSDLHELLELFDGNNVKFKSATEMFDTTSAMGRFFITLVAAMAQWERENLAERVHMGMRRKVEESQRPGSIAPFGYDLVNGELVINEKEAIWVKKVFNSFRTQGKRAIAAMLNEAGIKTKKGNPWHDSVVTFLVNNPIYCGLIRWNHRKSSGKKTNETIIVEGNHPPIISRELFDQVQMIQRERAGRGYKGKSEYPFSGVLRCARCGQALSGGKKKKKNGYSRFYRCIGKVSYKMCDLPMFPEDILEEAFLNQLPAPKQPVILQETSEDISLLEKEFVKINKKIERIKELYLEGEIERIDYNQKINIERDKAREIQFQLDNIEKPVDVSEVMEMLTEIKSVWLHMDYSEKKAAVHSIVKEMKIDVLYTAKTRKEKSIIKITEFKAK</sequence>
<reference evidence="9 10" key="1">
    <citation type="submission" date="2018-08" db="EMBL/GenBank/DDBJ databases">
        <title>Bacillus phenotypic plasticity.</title>
        <authorList>
            <person name="Hurtado E."/>
        </authorList>
    </citation>
    <scope>NUCLEOTIDE SEQUENCE [LARGE SCALE GENOMIC DNA]</scope>
    <source>
        <strain evidence="9 10">427</strain>
    </source>
</reference>
<keyword evidence="1" id="KW-0229">DNA integration</keyword>
<evidence type="ECO:0000256" key="4">
    <source>
        <dbReference type="PIRSR" id="PIRSR606118-50"/>
    </source>
</evidence>
<organism evidence="9 10">
    <name type="scientific">Bacillus swezeyi</name>
    <dbReference type="NCBI Taxonomy" id="1925020"/>
    <lineage>
        <taxon>Bacteria</taxon>
        <taxon>Bacillati</taxon>
        <taxon>Bacillota</taxon>
        <taxon>Bacilli</taxon>
        <taxon>Bacillales</taxon>
        <taxon>Bacillaceae</taxon>
        <taxon>Bacillus</taxon>
    </lineage>
</organism>
<dbReference type="InterPro" id="IPR006118">
    <property type="entry name" value="Recombinase_CS"/>
</dbReference>
<dbReference type="PROSITE" id="PS00397">
    <property type="entry name" value="RECOMBINASES_1"/>
    <property type="match status" value="1"/>
</dbReference>